<dbReference type="Proteomes" id="UP000001107">
    <property type="component" value="Chromosome"/>
</dbReference>
<dbReference type="GeneID" id="5325293"/>
<dbReference type="RefSeq" id="WP_012066480.1">
    <property type="nucleotide sequence ID" value="NC_009634.1"/>
</dbReference>
<dbReference type="STRING" id="406327.Mevan_1675"/>
<feature type="transmembrane region" description="Helical" evidence="1">
    <location>
        <begin position="12"/>
        <end position="29"/>
    </location>
</feature>
<protein>
    <submittedName>
        <fullName evidence="2">Uncharacterized protein</fullName>
    </submittedName>
</protein>
<dbReference type="EMBL" id="CP000742">
    <property type="protein sequence ID" value="ABR55567.1"/>
    <property type="molecule type" value="Genomic_DNA"/>
</dbReference>
<dbReference type="eggNOG" id="arCOG04982">
    <property type="taxonomic scope" value="Archaea"/>
</dbReference>
<keyword evidence="1" id="KW-1133">Transmembrane helix</keyword>
<organism evidence="2 3">
    <name type="scientific">Methanococcus vannielii (strain ATCC 35089 / DSM 1224 / JCM 13029 / OCM 148 / SB)</name>
    <dbReference type="NCBI Taxonomy" id="406327"/>
    <lineage>
        <taxon>Archaea</taxon>
        <taxon>Methanobacteriati</taxon>
        <taxon>Methanobacteriota</taxon>
        <taxon>Methanomada group</taxon>
        <taxon>Methanococci</taxon>
        <taxon>Methanococcales</taxon>
        <taxon>Methanococcaceae</taxon>
        <taxon>Methanococcus</taxon>
    </lineage>
</organism>
<dbReference type="KEGG" id="mvn:Mevan_1675"/>
<evidence type="ECO:0000313" key="2">
    <source>
        <dbReference type="EMBL" id="ABR55567.1"/>
    </source>
</evidence>
<keyword evidence="1" id="KW-0472">Membrane</keyword>
<keyword evidence="1" id="KW-0812">Transmembrane</keyword>
<reference evidence="2" key="1">
    <citation type="submission" date="2007-06" db="EMBL/GenBank/DDBJ databases">
        <title>Complete sequence of Methanococcus vannielii SB.</title>
        <authorList>
            <consortium name="US DOE Joint Genome Institute"/>
            <person name="Copeland A."/>
            <person name="Lucas S."/>
            <person name="Lapidus A."/>
            <person name="Barry K."/>
            <person name="Glavina del Rio T."/>
            <person name="Dalin E."/>
            <person name="Tice H."/>
            <person name="Pitluck S."/>
            <person name="Chain P."/>
            <person name="Malfatti S."/>
            <person name="Shin M."/>
            <person name="Vergez L."/>
            <person name="Schmutz J."/>
            <person name="Larimer F."/>
            <person name="Land M."/>
            <person name="Hauser L."/>
            <person name="Kyrpides N."/>
            <person name="Anderson I."/>
            <person name="Sieprawska-Lupa M."/>
            <person name="Whitman W.B."/>
            <person name="Richardson P."/>
        </authorList>
    </citation>
    <scope>NUCLEOTIDE SEQUENCE [LARGE SCALE GENOMIC DNA]</scope>
    <source>
        <strain evidence="2">SB</strain>
    </source>
</reference>
<gene>
    <name evidence="2" type="ordered locus">Mevan_1675</name>
</gene>
<feature type="transmembrane region" description="Helical" evidence="1">
    <location>
        <begin position="35"/>
        <end position="62"/>
    </location>
</feature>
<keyword evidence="3" id="KW-1185">Reference proteome</keyword>
<feature type="transmembrane region" description="Helical" evidence="1">
    <location>
        <begin position="107"/>
        <end position="127"/>
    </location>
</feature>
<name>A6USU5_METVS</name>
<accession>A6USU5</accession>
<feature type="transmembrane region" description="Helical" evidence="1">
    <location>
        <begin position="74"/>
        <end position="95"/>
    </location>
</feature>
<dbReference type="HOGENOM" id="CLU_1965588_0_0_2"/>
<sequence>MVVIKKYLKNIFFGLITWLFPFILSFAFYSKEGILLIDIFLFKSIMIVFSGIIGVSLLILYFKDIKKDYFIEGIIIGFSWLFINILLDILILMPLSGMTYFDYASQIGLRYLIIPIMSISMGLLLRLKL</sequence>
<dbReference type="AlphaFoldDB" id="A6USU5"/>
<evidence type="ECO:0000313" key="3">
    <source>
        <dbReference type="Proteomes" id="UP000001107"/>
    </source>
</evidence>
<proteinExistence type="predicted"/>
<evidence type="ECO:0000256" key="1">
    <source>
        <dbReference type="SAM" id="Phobius"/>
    </source>
</evidence>